<gene>
    <name evidence="4" type="ORF">GCM10007854_00840</name>
</gene>
<evidence type="ECO:0000313" key="4">
    <source>
        <dbReference type="EMBL" id="GLQ19129.1"/>
    </source>
</evidence>
<dbReference type="EMBL" id="BSNJ01000001">
    <property type="protein sequence ID" value="GLQ19129.1"/>
    <property type="molecule type" value="Genomic_DNA"/>
</dbReference>
<dbReference type="RefSeq" id="WP_284368889.1">
    <property type="nucleotide sequence ID" value="NZ_BSNJ01000001.1"/>
</dbReference>
<reference evidence="4" key="2">
    <citation type="submission" date="2023-01" db="EMBL/GenBank/DDBJ databases">
        <title>Draft genome sequence of Algimonas porphyrae strain NBRC 108216.</title>
        <authorList>
            <person name="Sun Q."/>
            <person name="Mori K."/>
        </authorList>
    </citation>
    <scope>NUCLEOTIDE SEQUENCE</scope>
    <source>
        <strain evidence="4">NBRC 108216</strain>
    </source>
</reference>
<evidence type="ECO:0000256" key="1">
    <source>
        <dbReference type="ARBA" id="ARBA00006407"/>
    </source>
</evidence>
<evidence type="ECO:0000256" key="2">
    <source>
        <dbReference type="ARBA" id="ARBA00006436"/>
    </source>
</evidence>
<evidence type="ECO:0000313" key="5">
    <source>
        <dbReference type="Proteomes" id="UP001161390"/>
    </source>
</evidence>
<keyword evidence="5" id="KW-1185">Reference proteome</keyword>
<dbReference type="Pfam" id="PF03981">
    <property type="entry name" value="Ubiq_cyt_C_chap"/>
    <property type="match status" value="1"/>
</dbReference>
<feature type="domain" description="Ubiquinol-cytochrome c chaperone" evidence="3">
    <location>
        <begin position="39"/>
        <end position="174"/>
    </location>
</feature>
<sequence length="177" mass="20695">MGLFGRLMGRDLPERRDARRIYFRLLEQSRDTDFYGHGKLEDTYDGRIDAIAIHFAVMMERLREEGDDGRLLSQALFDEMKDDFEIALREEGISDTGVKKRIKPMIGHFYDRLKAYSEALQSEAAKERLSEIFDLETSDSPDDFQRRLSTYMVAWLDNLHQQPMKALTEARFSFPSV</sequence>
<dbReference type="InterPro" id="IPR021150">
    <property type="entry name" value="Ubiq_cyt_c_chap"/>
</dbReference>
<dbReference type="InterPro" id="IPR007129">
    <property type="entry name" value="Ubiqinol_cyt_c_chaperone_CPB3"/>
</dbReference>
<comment type="similarity">
    <text evidence="1">Belongs to the CBP3 family.</text>
</comment>
<accession>A0ABQ5UV32</accession>
<protein>
    <submittedName>
        <fullName evidence="4">Ubiquinol-cytochrome c chaperone</fullName>
    </submittedName>
</protein>
<proteinExistence type="inferred from homology"/>
<dbReference type="Proteomes" id="UP001161390">
    <property type="component" value="Unassembled WGS sequence"/>
</dbReference>
<comment type="caution">
    <text evidence="4">The sequence shown here is derived from an EMBL/GenBank/DDBJ whole genome shotgun (WGS) entry which is preliminary data.</text>
</comment>
<organism evidence="4 5">
    <name type="scientific">Algimonas porphyrae</name>
    <dbReference type="NCBI Taxonomy" id="1128113"/>
    <lineage>
        <taxon>Bacteria</taxon>
        <taxon>Pseudomonadati</taxon>
        <taxon>Pseudomonadota</taxon>
        <taxon>Alphaproteobacteria</taxon>
        <taxon>Maricaulales</taxon>
        <taxon>Robiginitomaculaceae</taxon>
        <taxon>Algimonas</taxon>
    </lineage>
</organism>
<comment type="similarity">
    <text evidence="2">Belongs to the UPF0174 family.</text>
</comment>
<dbReference type="PANTHER" id="PTHR12184:SF1">
    <property type="entry name" value="UBIQUINOL-CYTOCHROME-C REDUCTASE COMPLEX ASSEMBLY FACTOR 1"/>
    <property type="match status" value="1"/>
</dbReference>
<evidence type="ECO:0000259" key="3">
    <source>
        <dbReference type="Pfam" id="PF03981"/>
    </source>
</evidence>
<name>A0ABQ5UV32_9PROT</name>
<reference evidence="4" key="1">
    <citation type="journal article" date="2014" name="Int. J. Syst. Evol. Microbiol.">
        <title>Complete genome of a new Firmicutes species belonging to the dominant human colonic microbiota ('Ruminococcus bicirculans') reveals two chromosomes and a selective capacity to utilize plant glucans.</title>
        <authorList>
            <consortium name="NISC Comparative Sequencing Program"/>
            <person name="Wegmann U."/>
            <person name="Louis P."/>
            <person name="Goesmann A."/>
            <person name="Henrissat B."/>
            <person name="Duncan S.H."/>
            <person name="Flint H.J."/>
        </authorList>
    </citation>
    <scope>NUCLEOTIDE SEQUENCE</scope>
    <source>
        <strain evidence="4">NBRC 108216</strain>
    </source>
</reference>
<dbReference type="PANTHER" id="PTHR12184">
    <property type="entry name" value="UBIQUINOL-CYTOCHROME C REDUCTASE COMPLEX ASSEMBLY FACTOR 1 FAMILY MEMBER"/>
    <property type="match status" value="1"/>
</dbReference>